<feature type="domain" description="CRISPR associated protein Cas6 C-terminal" evidence="2">
    <location>
        <begin position="119"/>
        <end position="237"/>
    </location>
</feature>
<dbReference type="CDD" id="cd21140">
    <property type="entry name" value="Cas6_I-like"/>
    <property type="match status" value="1"/>
</dbReference>
<reference evidence="4" key="1">
    <citation type="journal article" date="2019" name="Int. J. Syst. Evol. Microbiol.">
        <title>The Global Catalogue of Microorganisms (GCM) 10K type strain sequencing project: providing services to taxonomists for standard genome sequencing and annotation.</title>
        <authorList>
            <consortium name="The Broad Institute Genomics Platform"/>
            <consortium name="The Broad Institute Genome Sequencing Center for Infectious Disease"/>
            <person name="Wu L."/>
            <person name="Ma J."/>
        </authorList>
    </citation>
    <scope>NUCLEOTIDE SEQUENCE [LARGE SCALE GENOMIC DNA]</scope>
    <source>
        <strain evidence="4">CCUG 46385</strain>
    </source>
</reference>
<dbReference type="InterPro" id="IPR045747">
    <property type="entry name" value="CRISPR-assoc_prot_Cas6_N_sf"/>
</dbReference>
<evidence type="ECO:0000259" key="2">
    <source>
        <dbReference type="Pfam" id="PF01881"/>
    </source>
</evidence>
<dbReference type="InterPro" id="IPR010156">
    <property type="entry name" value="CRISPR-assoc_prot_Cas6"/>
</dbReference>
<evidence type="ECO:0000256" key="1">
    <source>
        <dbReference type="ARBA" id="ARBA00023118"/>
    </source>
</evidence>
<dbReference type="Proteomes" id="UP001595916">
    <property type="component" value="Unassembled WGS sequence"/>
</dbReference>
<dbReference type="EMBL" id="JBHSHL010000043">
    <property type="protein sequence ID" value="MFC4805304.1"/>
    <property type="molecule type" value="Genomic_DNA"/>
</dbReference>
<dbReference type="Gene3D" id="3.30.70.1890">
    <property type="match status" value="1"/>
</dbReference>
<proteinExistence type="predicted"/>
<evidence type="ECO:0000313" key="4">
    <source>
        <dbReference type="Proteomes" id="UP001595916"/>
    </source>
</evidence>
<accession>A0ABV9QS33</accession>
<organism evidence="3 4">
    <name type="scientific">Filifactor villosus</name>
    <dbReference type="NCBI Taxonomy" id="29374"/>
    <lineage>
        <taxon>Bacteria</taxon>
        <taxon>Bacillati</taxon>
        <taxon>Bacillota</taxon>
        <taxon>Clostridia</taxon>
        <taxon>Peptostreptococcales</taxon>
        <taxon>Filifactoraceae</taxon>
        <taxon>Filifactor</taxon>
    </lineage>
</organism>
<dbReference type="PANTHER" id="PTHR36984:SF3">
    <property type="entry name" value="CRISPR-ASSOCIATED ENDORIBONUCLEASE CAS6"/>
    <property type="match status" value="1"/>
</dbReference>
<dbReference type="Gene3D" id="3.30.70.1900">
    <property type="match status" value="1"/>
</dbReference>
<comment type="caution">
    <text evidence="3">The sequence shown here is derived from an EMBL/GenBank/DDBJ whole genome shotgun (WGS) entry which is preliminary data.</text>
</comment>
<keyword evidence="1" id="KW-0051">Antiviral defense</keyword>
<name>A0ABV9QS33_9FIRM</name>
<protein>
    <submittedName>
        <fullName evidence="3">CRISPR-associated endoribonuclease Cas6</fullName>
    </submittedName>
</protein>
<dbReference type="InterPro" id="IPR049435">
    <property type="entry name" value="Cas_Cas6_C"/>
</dbReference>
<sequence>MRYQVLVSLNKAEIPKDKNRMILSFMKHYFEESDESFFESLYVEGGTKRKDFTFSLYMEHCEFLRDTIRIPSKRIFLNFSTYDLLTGIQFYNAMIRGRKKEYVYKDVGMKIQRIELKRETTFREDKAVFKALSPCVVREHNKETNRDWFHSLNSEEGRKIFVENLKYQLLDSIPEARYDADQIDISLIKNKEVKVKHYGIEVLSNLCIFEMKAKPYILDYFYKAGAGSLKSTGFSMLSSI</sequence>
<keyword evidence="4" id="KW-1185">Reference proteome</keyword>
<dbReference type="NCBIfam" id="TIGR01877">
    <property type="entry name" value="cas_cas6"/>
    <property type="match status" value="1"/>
</dbReference>
<gene>
    <name evidence="3" type="primary">cas6</name>
    <name evidence="3" type="ORF">ACFO4R_09440</name>
</gene>
<dbReference type="RefSeq" id="WP_379788852.1">
    <property type="nucleotide sequence ID" value="NZ_JBHSHL010000043.1"/>
</dbReference>
<evidence type="ECO:0000313" key="3">
    <source>
        <dbReference type="EMBL" id="MFC4805304.1"/>
    </source>
</evidence>
<dbReference type="Pfam" id="PF01881">
    <property type="entry name" value="Cas_Cas6_C"/>
    <property type="match status" value="1"/>
</dbReference>
<dbReference type="PANTHER" id="PTHR36984">
    <property type="entry name" value="CRISPR-ASSOCIATED ENDORIBONUCLEASE CAS6 1"/>
    <property type="match status" value="1"/>
</dbReference>